<dbReference type="Proteomes" id="UP000886469">
    <property type="component" value="Unassembled WGS sequence"/>
</dbReference>
<dbReference type="InterPro" id="IPR019220">
    <property type="entry name" value="DUF2135"/>
</dbReference>
<dbReference type="EMBL" id="SPMX01000060">
    <property type="protein sequence ID" value="NMQ06998.1"/>
    <property type="molecule type" value="Genomic_DNA"/>
</dbReference>
<name>A0ABX1TBE3_9PROT</name>
<feature type="domain" description="VIT" evidence="3">
    <location>
        <begin position="34"/>
        <end position="162"/>
    </location>
</feature>
<reference evidence="4" key="1">
    <citation type="submission" date="2019-03" db="EMBL/GenBank/DDBJ databases">
        <title>Metabolic reconstructions from genomes of highly enriched 'Candidatus Accumulibacter' and 'Candidatus Competibacter' bioreactor populations.</title>
        <authorList>
            <person name="Annavajhala M.K."/>
            <person name="Welles L."/>
            <person name="Abbas B."/>
            <person name="Sorokin D."/>
            <person name="Park H."/>
            <person name="Van Loosdrecht M."/>
            <person name="Chandran K."/>
        </authorList>
    </citation>
    <scope>NUCLEOTIDE SEQUENCE</scope>
    <source>
        <strain evidence="4">SBR_L</strain>
    </source>
</reference>
<accession>A0ABX1TBE3</accession>
<dbReference type="Pfam" id="PF08487">
    <property type="entry name" value="VIT"/>
    <property type="match status" value="1"/>
</dbReference>
<evidence type="ECO:0000313" key="4">
    <source>
        <dbReference type="EMBL" id="NMQ06998.1"/>
    </source>
</evidence>
<evidence type="ECO:0000313" key="5">
    <source>
        <dbReference type="Proteomes" id="UP000886469"/>
    </source>
</evidence>
<evidence type="ECO:0000256" key="1">
    <source>
        <dbReference type="SAM" id="MobiDB-lite"/>
    </source>
</evidence>
<protein>
    <submittedName>
        <fullName evidence="4">DUF2135 domain-containing protein</fullName>
    </submittedName>
</protein>
<proteinExistence type="predicted"/>
<evidence type="ECO:0000256" key="2">
    <source>
        <dbReference type="SAM" id="SignalP"/>
    </source>
</evidence>
<keyword evidence="2" id="KW-0732">Signal</keyword>
<comment type="caution">
    <text evidence="4">The sequence shown here is derived from an EMBL/GenBank/DDBJ whole genome shotgun (WGS) entry which is preliminary data.</text>
</comment>
<keyword evidence="5" id="KW-1185">Reference proteome</keyword>
<feature type="chain" id="PRO_5046403814" evidence="2">
    <location>
        <begin position="19"/>
        <end position="965"/>
    </location>
</feature>
<dbReference type="Gene3D" id="1.25.40.10">
    <property type="entry name" value="Tetratricopeptide repeat domain"/>
    <property type="match status" value="1"/>
</dbReference>
<gene>
    <name evidence="4" type="ORF">E4Q08_18000</name>
</gene>
<dbReference type="Gene3D" id="2.60.120.380">
    <property type="match status" value="1"/>
</dbReference>
<sequence>MKISKALALTALFFAAQAASTQGLLISDPSPVVVPPIILRAPAAAQPLRLARVSIDVLVVGRLAKSTVEMTFHNPNARLLEGELQFPLLDGQEVSGFALDFDGKWRPAVPVDKARGQEVFEEVTRTRVDPALLEATQGNNYKLRIYPIPAQGDRKVSLTISEHLPERRDGTALLRLPLAFGERLRSFDLRIQAPGLQADAARVLRGLSAARWENRAGGATLEVHRRDYSPERLAEVSLSPHTGPLLTVEEFDGKRYFYAELPGPGMSRAARPKPGQLALVWDASGSGANREHGREFALLDAYFKALGNCRVRLTLARDSAEDGGSFVVKGGDWSALRARLEQVSYDGATNMAAFRPQAAADAVLLFSDGLGNFSAQAMPDFDLPLFAVSAAAAADGERLRQAATRSGGAFVDLLATSPAVAVTALRSIGPGLASLRSNGARELVAAPPDQESGRLAVAGVLTEPTAVIDLEWRKPGGGIERQQVRVGGTNTLPASIAAQAWARLRLQQLLPERAIHRAAIARLGKSFGLVTPGTSLIVLDRVEDYVRHEIPPPAELRADYERLAASRRQQVERDRVSHLEDIVRRFKEKQAWWEREFPKGERPQVRQEAKVAAAAGAAGAAPGMMERSQPASAAPPAPAAAPMSRMDAAAPASKAKMADEAPVARIQLKKWLPDAPYAERLRKTEAEQLYRVYLDERPAYLNSTAFFLDVADLFFERGRPELALRILSNLAEMDLENRQILRILGYRLLQARRADLAVPVLQRVLELAPNEPQSWRDLGLAQAETGDRQQAVESLYQVVTRPWHNRFPDIELVALAEMNALIATAPSGIDTSAIDPRLLRNLPLDLRVLLAWDADNTDIDLWVTDPNGEKAYYGNRLSYQGGAMSRDFTGGYGPEEFSLKKAKPGRYLVQAQFYGHRQQVVAGATTLSLRLYTAFGTAAQKEEWLTLRLKGQSEVVTVGEFVVGQ</sequence>
<dbReference type="Pfam" id="PF09906">
    <property type="entry name" value="DUF2135"/>
    <property type="match status" value="1"/>
</dbReference>
<evidence type="ECO:0000259" key="3">
    <source>
        <dbReference type="PROSITE" id="PS51468"/>
    </source>
</evidence>
<dbReference type="PROSITE" id="PS51468">
    <property type="entry name" value="VIT"/>
    <property type="match status" value="1"/>
</dbReference>
<organism evidence="4 5">
    <name type="scientific">Candidatus Accumulibacter contiguus</name>
    <dbReference type="NCBI Taxonomy" id="2954381"/>
    <lineage>
        <taxon>Bacteria</taxon>
        <taxon>Pseudomonadati</taxon>
        <taxon>Pseudomonadota</taxon>
        <taxon>Betaproteobacteria</taxon>
        <taxon>Candidatus Accumulibacter</taxon>
    </lineage>
</organism>
<dbReference type="InterPro" id="IPR013694">
    <property type="entry name" value="VIT"/>
</dbReference>
<dbReference type="RefSeq" id="WP_169071388.1">
    <property type="nucleotide sequence ID" value="NZ_JAZKUC010000002.1"/>
</dbReference>
<dbReference type="SUPFAM" id="SSF48452">
    <property type="entry name" value="TPR-like"/>
    <property type="match status" value="1"/>
</dbReference>
<feature type="signal peptide" evidence="2">
    <location>
        <begin position="1"/>
        <end position="18"/>
    </location>
</feature>
<feature type="region of interest" description="Disordered" evidence="1">
    <location>
        <begin position="618"/>
        <end position="644"/>
    </location>
</feature>
<dbReference type="Pfam" id="PF13432">
    <property type="entry name" value="TPR_16"/>
    <property type="match status" value="1"/>
</dbReference>
<dbReference type="InterPro" id="IPR011990">
    <property type="entry name" value="TPR-like_helical_dom_sf"/>
</dbReference>